<dbReference type="InterPro" id="IPR000731">
    <property type="entry name" value="SSD"/>
</dbReference>
<feature type="transmembrane region" description="Helical" evidence="7">
    <location>
        <begin position="278"/>
        <end position="299"/>
    </location>
</feature>
<evidence type="ECO:0000256" key="6">
    <source>
        <dbReference type="ARBA" id="ARBA00023136"/>
    </source>
</evidence>
<dbReference type="PANTHER" id="PTHR33406">
    <property type="entry name" value="MEMBRANE PROTEIN MJ1562-RELATED"/>
    <property type="match status" value="1"/>
</dbReference>
<proteinExistence type="inferred from homology"/>
<keyword evidence="10" id="KW-1185">Reference proteome</keyword>
<dbReference type="PANTHER" id="PTHR33406:SF11">
    <property type="entry name" value="MEMBRANE PROTEIN SCO6666-RELATED"/>
    <property type="match status" value="1"/>
</dbReference>
<comment type="similarity">
    <text evidence="2">Belongs to the resistance-nodulation-cell division (RND) (TC 2.A.6) family. MmpL subfamily.</text>
</comment>
<keyword evidence="5 7" id="KW-1133">Transmembrane helix</keyword>
<feature type="transmembrane region" description="Helical" evidence="7">
    <location>
        <begin position="227"/>
        <end position="250"/>
    </location>
</feature>
<reference evidence="10" key="1">
    <citation type="journal article" date="2019" name="Int. J. Syst. Evol. Microbiol.">
        <title>The Global Catalogue of Microorganisms (GCM) 10K type strain sequencing project: providing services to taxonomists for standard genome sequencing and annotation.</title>
        <authorList>
            <consortium name="The Broad Institute Genomics Platform"/>
            <consortium name="The Broad Institute Genome Sequencing Center for Infectious Disease"/>
            <person name="Wu L."/>
            <person name="Ma J."/>
        </authorList>
    </citation>
    <scope>NUCLEOTIDE SEQUENCE [LARGE SCALE GENOMIC DNA]</scope>
    <source>
        <strain evidence="10">CGMCC 4.7139</strain>
    </source>
</reference>
<feature type="transmembrane region" description="Helical" evidence="7">
    <location>
        <begin position="586"/>
        <end position="609"/>
    </location>
</feature>
<sequence>MFEGLGRFIHRRCKPLLIFTLLFAVLSGVYGVGVFGDMKPGGFEDPKSESRRAALLAEKAFPQRAPDAVVVYRSDDKTVDDPSFQKAVVDKISSLPSSVVTGSAHFWMTKMPEQVSRDRHATYVALNLHGSDDNTKEESYKEVKDKLAVEGLETLRGGPVPTGHQAGEEIGKDLGTAEGFSFPVLFVLLVIVFGGLAAASLPLLVGGLSILGSMAVLRVIAQFTDVSVFAMSLVTVLGLAVAIDYGLLIVSRYREELERGHTGADALSRTVATAGRTVVVSGITVAVALFGMTFFPFAFLKSMAYGGVAAVVLSVFFSLIALPAALAAMGPRVNALSLRRKKRAAPASGEGPWYRLAHGLMRRPVAVSVVTLGVLLALAAPFLRIEFGANDARQLPNSAEGRQVHNIMERDFDGDGIKSIDSLLTLARDAKSKEQGAELQAYADRLGKVPGAKGAQITGVEGTTARVSVKFDGVAVSTPSKNLVNKLREVPAPPGATAYFGGETAVFDDTLDALAETLPWMLLYIAIATYILLFLAFGSVLLPLKAIGMNLLSLSATFGILVWIFQDGHLADLLSFDPTGNIEPNMPIMLFALIFGLSMDYEVFLVSRIREQYDLLGEPTAAVATGLQSIGKLIVSAALLMCVPLAAMATSGVLTMTLFGVGMVIAILLDVFVVRILLVPAVMKLMGRAGWWAPGPLAKVYARYGIKETDGASETPDANERVPVAS</sequence>
<dbReference type="RefSeq" id="WP_381193394.1">
    <property type="nucleotide sequence ID" value="NZ_JBHSFE010000008.1"/>
</dbReference>
<comment type="subcellular location">
    <subcellularLocation>
        <location evidence="1">Cell membrane</location>
        <topology evidence="1">Multi-pass membrane protein</topology>
    </subcellularLocation>
</comment>
<evidence type="ECO:0000259" key="8">
    <source>
        <dbReference type="PROSITE" id="PS50156"/>
    </source>
</evidence>
<feature type="transmembrane region" description="Helical" evidence="7">
    <location>
        <begin position="630"/>
        <end position="650"/>
    </location>
</feature>
<feature type="transmembrane region" description="Helical" evidence="7">
    <location>
        <begin position="549"/>
        <end position="566"/>
    </location>
</feature>
<evidence type="ECO:0000256" key="5">
    <source>
        <dbReference type="ARBA" id="ARBA00022989"/>
    </source>
</evidence>
<dbReference type="PROSITE" id="PS50156">
    <property type="entry name" value="SSD"/>
    <property type="match status" value="1"/>
</dbReference>
<feature type="transmembrane region" description="Helical" evidence="7">
    <location>
        <begin position="365"/>
        <end position="383"/>
    </location>
</feature>
<dbReference type="EMBL" id="JBHSFE010000008">
    <property type="protein sequence ID" value="MFC4608151.1"/>
    <property type="molecule type" value="Genomic_DNA"/>
</dbReference>
<organism evidence="9 10">
    <name type="scientific">Streptomyces maoxianensis</name>
    <dbReference type="NCBI Taxonomy" id="1459942"/>
    <lineage>
        <taxon>Bacteria</taxon>
        <taxon>Bacillati</taxon>
        <taxon>Actinomycetota</taxon>
        <taxon>Actinomycetes</taxon>
        <taxon>Kitasatosporales</taxon>
        <taxon>Streptomycetaceae</taxon>
        <taxon>Streptomyces</taxon>
    </lineage>
</organism>
<dbReference type="Gene3D" id="1.20.1640.10">
    <property type="entry name" value="Multidrug efflux transporter AcrB transmembrane domain"/>
    <property type="match status" value="2"/>
</dbReference>
<evidence type="ECO:0000256" key="1">
    <source>
        <dbReference type="ARBA" id="ARBA00004651"/>
    </source>
</evidence>
<dbReference type="Pfam" id="PF03176">
    <property type="entry name" value="MMPL"/>
    <property type="match status" value="2"/>
</dbReference>
<protein>
    <submittedName>
        <fullName evidence="9">MMPL family transporter</fullName>
    </submittedName>
</protein>
<evidence type="ECO:0000256" key="2">
    <source>
        <dbReference type="ARBA" id="ARBA00010157"/>
    </source>
</evidence>
<gene>
    <name evidence="9" type="ORF">ACFO9E_10005</name>
</gene>
<evidence type="ECO:0000256" key="3">
    <source>
        <dbReference type="ARBA" id="ARBA00022475"/>
    </source>
</evidence>
<feature type="transmembrane region" description="Helical" evidence="7">
    <location>
        <begin position="521"/>
        <end position="542"/>
    </location>
</feature>
<feature type="transmembrane region" description="Helical" evidence="7">
    <location>
        <begin position="180"/>
        <end position="198"/>
    </location>
</feature>
<dbReference type="InterPro" id="IPR004869">
    <property type="entry name" value="MMPL_dom"/>
</dbReference>
<evidence type="ECO:0000256" key="4">
    <source>
        <dbReference type="ARBA" id="ARBA00022692"/>
    </source>
</evidence>
<dbReference type="Proteomes" id="UP001595993">
    <property type="component" value="Unassembled WGS sequence"/>
</dbReference>
<dbReference type="SUPFAM" id="SSF82866">
    <property type="entry name" value="Multidrug efflux transporter AcrB transmembrane domain"/>
    <property type="match status" value="2"/>
</dbReference>
<keyword evidence="4 7" id="KW-0812">Transmembrane</keyword>
<feature type="domain" description="SSD" evidence="8">
    <location>
        <begin position="203"/>
        <end position="328"/>
    </location>
</feature>
<evidence type="ECO:0000313" key="9">
    <source>
        <dbReference type="EMBL" id="MFC4608151.1"/>
    </source>
</evidence>
<evidence type="ECO:0000313" key="10">
    <source>
        <dbReference type="Proteomes" id="UP001595993"/>
    </source>
</evidence>
<keyword evidence="6 7" id="KW-0472">Membrane</keyword>
<feature type="transmembrane region" description="Helical" evidence="7">
    <location>
        <begin position="656"/>
        <end position="678"/>
    </location>
</feature>
<accession>A0ABV9G1E1</accession>
<name>A0ABV9G1E1_9ACTN</name>
<feature type="transmembrane region" description="Helical" evidence="7">
    <location>
        <begin position="305"/>
        <end position="330"/>
    </location>
</feature>
<evidence type="ECO:0000256" key="7">
    <source>
        <dbReference type="SAM" id="Phobius"/>
    </source>
</evidence>
<comment type="caution">
    <text evidence="9">The sequence shown here is derived from an EMBL/GenBank/DDBJ whole genome shotgun (WGS) entry which is preliminary data.</text>
</comment>
<keyword evidence="3" id="KW-1003">Cell membrane</keyword>
<dbReference type="InterPro" id="IPR050545">
    <property type="entry name" value="Mycobact_MmpL"/>
</dbReference>